<comment type="similarity">
    <text evidence="1">Belongs to the bacterial solute-binding protein ModA family.</text>
</comment>
<keyword evidence="2" id="KW-0479">Metal-binding</keyword>
<name>A0A1H3QIH3_9BACT</name>
<dbReference type="RefSeq" id="WP_019597476.1">
    <property type="nucleotide sequence ID" value="NZ_FNQC01000006.1"/>
</dbReference>
<dbReference type="PANTHER" id="PTHR30632">
    <property type="entry name" value="MOLYBDATE-BINDING PERIPLASMIC PROTEIN"/>
    <property type="match status" value="1"/>
</dbReference>
<dbReference type="SUPFAM" id="SSF53850">
    <property type="entry name" value="Periplasmic binding protein-like II"/>
    <property type="match status" value="1"/>
</dbReference>
<comment type="caution">
    <text evidence="5">The sequence shown here is derived from an EMBL/GenBank/DDBJ whole genome shotgun (WGS) entry which is preliminary data.</text>
</comment>
<feature type="chain" id="PRO_5047040769" evidence="4">
    <location>
        <begin position="23"/>
        <end position="257"/>
    </location>
</feature>
<proteinExistence type="inferred from homology"/>
<evidence type="ECO:0000256" key="2">
    <source>
        <dbReference type="ARBA" id="ARBA00022723"/>
    </source>
</evidence>
<keyword evidence="6" id="KW-1185">Reference proteome</keyword>
<dbReference type="PANTHER" id="PTHR30632:SF14">
    <property type="entry name" value="TUNGSTATE_MOLYBDATE_CHROMATE-BINDING PROTEIN MODA"/>
    <property type="match status" value="1"/>
</dbReference>
<dbReference type="InterPro" id="IPR044084">
    <property type="entry name" value="AvModA-like_subst-bd"/>
</dbReference>
<sequence>MKTKHFCTLILLLFCFSAPVQAQQNTRTRIAAAADLRFALDSLILVFKEKNPGKIDAIYGSSGKLFEQISNGAPFDLFFSADIAYPVRLRELGMASSEIHPYGIGRLVLWSKKMDPNQKQMKTLHDPAIRKVAIANPSHAPYGEKSVESLTHYGLYDRLEKKLVYGENISQAAQFITSGAADIGLVALSLALSPNMIKQKGKYYLIPEESHQQLLQGAILTKFGQDNKIASQFLGFVKSDQAIAILKHFGFMQPLGQ</sequence>
<dbReference type="CDD" id="cd13539">
    <property type="entry name" value="PBP2_AvModA"/>
    <property type="match status" value="1"/>
</dbReference>
<dbReference type="InterPro" id="IPR005950">
    <property type="entry name" value="ModA"/>
</dbReference>
<dbReference type="PIRSF" id="PIRSF004846">
    <property type="entry name" value="ModA"/>
    <property type="match status" value="1"/>
</dbReference>
<gene>
    <name evidence="5" type="ORF">SAMN05444412_106114</name>
</gene>
<protein>
    <submittedName>
        <fullName evidence="5">Molybdate transport system substrate-binding protein</fullName>
    </submittedName>
</protein>
<evidence type="ECO:0000256" key="3">
    <source>
        <dbReference type="ARBA" id="ARBA00022729"/>
    </source>
</evidence>
<evidence type="ECO:0000256" key="4">
    <source>
        <dbReference type="SAM" id="SignalP"/>
    </source>
</evidence>
<reference evidence="5 6" key="1">
    <citation type="submission" date="2016-10" db="EMBL/GenBank/DDBJ databases">
        <authorList>
            <person name="Varghese N."/>
            <person name="Submissions S."/>
        </authorList>
    </citation>
    <scope>NUCLEOTIDE SEQUENCE [LARGE SCALE GENOMIC DNA]</scope>
    <source>
        <strain evidence="5 6">DSM 17997</strain>
    </source>
</reference>
<dbReference type="EMBL" id="FNQC01000006">
    <property type="protein sequence ID" value="SDZ13100.1"/>
    <property type="molecule type" value="Genomic_DNA"/>
</dbReference>
<dbReference type="InterPro" id="IPR050682">
    <property type="entry name" value="ModA/WtpA"/>
</dbReference>
<organism evidence="5 6">
    <name type="scientific">Rhodonellum ikkaensis</name>
    <dbReference type="NCBI Taxonomy" id="336829"/>
    <lineage>
        <taxon>Bacteria</taxon>
        <taxon>Pseudomonadati</taxon>
        <taxon>Bacteroidota</taxon>
        <taxon>Cytophagia</taxon>
        <taxon>Cytophagales</taxon>
        <taxon>Cytophagaceae</taxon>
        <taxon>Rhodonellum</taxon>
    </lineage>
</organism>
<evidence type="ECO:0000313" key="6">
    <source>
        <dbReference type="Proteomes" id="UP000199663"/>
    </source>
</evidence>
<feature type="signal peptide" evidence="4">
    <location>
        <begin position="1"/>
        <end position="22"/>
    </location>
</feature>
<evidence type="ECO:0000313" key="5">
    <source>
        <dbReference type="EMBL" id="SDZ13100.1"/>
    </source>
</evidence>
<accession>A0A1H3QIH3</accession>
<dbReference type="Proteomes" id="UP000199663">
    <property type="component" value="Unassembled WGS sequence"/>
</dbReference>
<dbReference type="Pfam" id="PF13531">
    <property type="entry name" value="SBP_bac_11"/>
    <property type="match status" value="1"/>
</dbReference>
<dbReference type="Gene3D" id="3.40.190.10">
    <property type="entry name" value="Periplasmic binding protein-like II"/>
    <property type="match status" value="2"/>
</dbReference>
<evidence type="ECO:0000256" key="1">
    <source>
        <dbReference type="ARBA" id="ARBA00009175"/>
    </source>
</evidence>
<dbReference type="NCBIfam" id="TIGR01256">
    <property type="entry name" value="modA"/>
    <property type="match status" value="1"/>
</dbReference>
<keyword evidence="3 4" id="KW-0732">Signal</keyword>